<keyword evidence="4 5" id="KW-0408">Iron</keyword>
<evidence type="ECO:0000256" key="3">
    <source>
        <dbReference type="ARBA" id="ARBA00022723"/>
    </source>
</evidence>
<reference evidence="9" key="1">
    <citation type="submission" date="2025-08" db="UniProtKB">
        <authorList>
            <consortium name="RefSeq"/>
        </authorList>
    </citation>
    <scope>IDENTIFICATION</scope>
    <source>
        <tissue evidence="9">Testes</tissue>
    </source>
</reference>
<dbReference type="RefSeq" id="XP_006825902.1">
    <property type="nucleotide sequence ID" value="XM_006825839.1"/>
</dbReference>
<feature type="domain" description="Ferritin-like diiron" evidence="7">
    <location>
        <begin position="72"/>
        <end position="221"/>
    </location>
</feature>
<dbReference type="PANTHER" id="PTHR11431">
    <property type="entry name" value="FERRITIN"/>
    <property type="match status" value="1"/>
</dbReference>
<name>A0ABM0N0W1_SACKO</name>
<keyword evidence="8" id="KW-1185">Reference proteome</keyword>
<dbReference type="InterPro" id="IPR012347">
    <property type="entry name" value="Ferritin-like"/>
</dbReference>
<organism evidence="8 9">
    <name type="scientific">Saccoglossus kowalevskii</name>
    <name type="common">Acorn worm</name>
    <dbReference type="NCBI Taxonomy" id="10224"/>
    <lineage>
        <taxon>Eukaryota</taxon>
        <taxon>Metazoa</taxon>
        <taxon>Hemichordata</taxon>
        <taxon>Enteropneusta</taxon>
        <taxon>Harrimaniidae</taxon>
        <taxon>Saccoglossus</taxon>
    </lineage>
</organism>
<evidence type="ECO:0000256" key="6">
    <source>
        <dbReference type="SAM" id="SignalP"/>
    </source>
</evidence>
<comment type="catalytic activity">
    <reaction evidence="5">
        <text>4 Fe(2+) + O2 + 4 H(+) = 4 Fe(3+) + 2 H2O</text>
        <dbReference type="Rhea" id="RHEA:11148"/>
        <dbReference type="ChEBI" id="CHEBI:15377"/>
        <dbReference type="ChEBI" id="CHEBI:15378"/>
        <dbReference type="ChEBI" id="CHEBI:15379"/>
        <dbReference type="ChEBI" id="CHEBI:29033"/>
        <dbReference type="ChEBI" id="CHEBI:29034"/>
        <dbReference type="EC" id="1.16.3.1"/>
    </reaction>
</comment>
<gene>
    <name evidence="9" type="primary">LOC100371699</name>
</gene>
<dbReference type="InterPro" id="IPR009040">
    <property type="entry name" value="Ferritin-like_diiron"/>
</dbReference>
<evidence type="ECO:0000259" key="7">
    <source>
        <dbReference type="PROSITE" id="PS50905"/>
    </source>
</evidence>
<keyword evidence="2 5" id="KW-0409">Iron storage</keyword>
<dbReference type="Gene3D" id="1.20.1260.10">
    <property type="match status" value="1"/>
</dbReference>
<evidence type="ECO:0000256" key="1">
    <source>
        <dbReference type="ARBA" id="ARBA00007513"/>
    </source>
</evidence>
<protein>
    <recommendedName>
        <fullName evidence="5">Ferritin</fullName>
        <ecNumber evidence="5">1.16.3.1</ecNumber>
    </recommendedName>
</protein>
<dbReference type="SUPFAM" id="SSF47240">
    <property type="entry name" value="Ferritin-like"/>
    <property type="match status" value="1"/>
</dbReference>
<accession>A0ABM0N0W1</accession>
<keyword evidence="6" id="KW-0732">Signal</keyword>
<feature type="chain" id="PRO_5045272187" description="Ferritin" evidence="6">
    <location>
        <begin position="20"/>
        <end position="235"/>
    </location>
</feature>
<evidence type="ECO:0000256" key="2">
    <source>
        <dbReference type="ARBA" id="ARBA00022434"/>
    </source>
</evidence>
<keyword evidence="3 5" id="KW-0479">Metal-binding</keyword>
<dbReference type="CDD" id="cd01056">
    <property type="entry name" value="Euk_Ferritin"/>
    <property type="match status" value="1"/>
</dbReference>
<dbReference type="EC" id="1.16.3.1" evidence="5"/>
<dbReference type="GeneID" id="100371699"/>
<dbReference type="InterPro" id="IPR001519">
    <property type="entry name" value="Ferritin"/>
</dbReference>
<dbReference type="Pfam" id="PF00210">
    <property type="entry name" value="Ferritin"/>
    <property type="match status" value="1"/>
</dbReference>
<dbReference type="InterPro" id="IPR008331">
    <property type="entry name" value="Ferritin_DPS_dom"/>
</dbReference>
<evidence type="ECO:0000313" key="9">
    <source>
        <dbReference type="RefSeq" id="XP_006825902.1"/>
    </source>
</evidence>
<keyword evidence="5" id="KW-0560">Oxidoreductase</keyword>
<evidence type="ECO:0000256" key="4">
    <source>
        <dbReference type="ARBA" id="ARBA00023004"/>
    </source>
</evidence>
<feature type="signal peptide" evidence="6">
    <location>
        <begin position="1"/>
        <end position="19"/>
    </location>
</feature>
<dbReference type="PROSITE" id="PS50905">
    <property type="entry name" value="FERRITIN_LIKE"/>
    <property type="match status" value="1"/>
</dbReference>
<dbReference type="PANTHER" id="PTHR11431:SF75">
    <property type="entry name" value="FERRITIN"/>
    <property type="match status" value="1"/>
</dbReference>
<comment type="similarity">
    <text evidence="1 5">Belongs to the ferritin family.</text>
</comment>
<dbReference type="Proteomes" id="UP000694865">
    <property type="component" value="Unplaced"/>
</dbReference>
<evidence type="ECO:0000313" key="8">
    <source>
        <dbReference type="Proteomes" id="UP000694865"/>
    </source>
</evidence>
<dbReference type="InterPro" id="IPR009078">
    <property type="entry name" value="Ferritin-like_SF"/>
</dbReference>
<sequence length="235" mass="26892">MKYCIFFAIVLLSCGAVLSEIQDTATPYKKNIAARTSFPIVNDYVELDSGETMLKTDPNITFPYSKVPLGRQNFDDESENAINDQIAMELYASHVYLTMSYHFDRDDVALPGFAKFFKKASDEEREHAEGLMGYQNRRGGRIVMKSVPQPDRDDWNTGRDAMWQSLVLEKEVNQQLLRLVNLAENKNDPHLADFITSNYLKEQVESIAEFARHISNLDRVGPGLGEYMYDKETLQ</sequence>
<comment type="function">
    <text evidence="5">Stores iron in a soluble, non-toxic, readily available form. Important for iron homeostasis. Iron is taken up in the ferrous form and deposited as ferric hydroxides after oxidation.</text>
</comment>
<proteinExistence type="inferred from homology"/>
<evidence type="ECO:0000256" key="5">
    <source>
        <dbReference type="RuleBase" id="RU361145"/>
    </source>
</evidence>